<comment type="caution">
    <text evidence="2">Lacks conserved residue(s) required for the propagation of feature annotation.</text>
</comment>
<sequence length="351" mass="38564">MTIGVVGIGNLVLESGALLLDVELAYEISGPADAPVILACHALTGNHLTVGSSALPGWWAGLVGPQCPLDTNRYRVITFNVIGGCNGSTGPLHINPETGKPYRADFPSITIRDIVHAEKKGLENLGISRVFAVIGGSLGGMQVLEWGLLYPDDMELLIPLAVTPELSDYGIAFNYIGIHAIEQDPHFRAGNYRSATDVKGFETARIAGMVSYRSQELFSQRFNREERSDGIYEVESYMKHMGRKITGRFDPNSYLTLLRAMNSHDIGKGRGGFRGAVKGYKAKVAAIGFTYDLIYPSERIREFTHSVPNGNFHLVHTKFGHDGFLTEYSKWGFIIQANLEANACKPLKLHY</sequence>
<dbReference type="InterPro" id="IPR008220">
    <property type="entry name" value="HAT_MetX-like"/>
</dbReference>
<evidence type="ECO:0000256" key="1">
    <source>
        <dbReference type="ARBA" id="ARBA00022679"/>
    </source>
</evidence>
<keyword evidence="2" id="KW-0486">Methionine biosynthesis</keyword>
<keyword evidence="2" id="KW-0963">Cytoplasm</keyword>
<dbReference type="Pfam" id="PF00561">
    <property type="entry name" value="Abhydrolase_1"/>
    <property type="match status" value="1"/>
</dbReference>
<evidence type="ECO:0000256" key="2">
    <source>
        <dbReference type="HAMAP-Rule" id="MF_00296"/>
    </source>
</evidence>
<feature type="active site" evidence="2">
    <location>
        <position position="292"/>
    </location>
</feature>
<feature type="binding site" evidence="2">
    <location>
        <position position="322"/>
    </location>
    <ligand>
        <name>substrate</name>
    </ligand>
</feature>
<dbReference type="EMBL" id="JBHSEC010000019">
    <property type="protein sequence ID" value="MFC4410839.1"/>
    <property type="molecule type" value="Genomic_DNA"/>
</dbReference>
<protein>
    <recommendedName>
        <fullName evidence="2">Homoserine O-acetyltransferase</fullName>
        <shortName evidence="2">HAT</shortName>
        <ecNumber evidence="2">2.3.1.31</ecNumber>
    </recommendedName>
    <alternativeName>
        <fullName evidence="2">Homoserine transacetylase</fullName>
        <shortName evidence="2">HTA</shortName>
    </alternativeName>
</protein>
<evidence type="ECO:0000313" key="4">
    <source>
        <dbReference type="EMBL" id="MFC4410839.1"/>
    </source>
</evidence>
<organism evidence="4 5">
    <name type="scientific">Chungangia koreensis</name>
    <dbReference type="NCBI Taxonomy" id="752657"/>
    <lineage>
        <taxon>Bacteria</taxon>
        <taxon>Bacillati</taxon>
        <taxon>Bacillota</taxon>
        <taxon>Bacilli</taxon>
        <taxon>Lactobacillales</taxon>
        <taxon>Chungangia</taxon>
    </lineage>
</organism>
<dbReference type="HAMAP" id="MF_00296">
    <property type="entry name" value="MetX_acyltransf"/>
    <property type="match status" value="1"/>
</dbReference>
<feature type="binding site" evidence="2">
    <location>
        <position position="205"/>
    </location>
    <ligand>
        <name>substrate</name>
    </ligand>
</feature>
<dbReference type="RefSeq" id="WP_378155139.1">
    <property type="nucleotide sequence ID" value="NZ_JBHSEC010000019.1"/>
</dbReference>
<proteinExistence type="inferred from homology"/>
<dbReference type="PIRSF" id="PIRSF000443">
    <property type="entry name" value="Homoser_Ac_trans"/>
    <property type="match status" value="1"/>
</dbReference>
<comment type="similarity">
    <text evidence="2">Belongs to the AB hydrolase superfamily. MetX family.</text>
</comment>
<dbReference type="Proteomes" id="UP001595817">
    <property type="component" value="Unassembled WGS sequence"/>
</dbReference>
<accession>A0ABV8X6S7</accession>
<comment type="catalytic activity">
    <reaction evidence="2">
        <text>L-homoserine + acetyl-CoA = O-acetyl-L-homoserine + CoA</text>
        <dbReference type="Rhea" id="RHEA:13701"/>
        <dbReference type="ChEBI" id="CHEBI:57287"/>
        <dbReference type="ChEBI" id="CHEBI:57288"/>
        <dbReference type="ChEBI" id="CHEBI:57476"/>
        <dbReference type="ChEBI" id="CHEBI:57716"/>
        <dbReference type="EC" id="2.3.1.31"/>
    </reaction>
</comment>
<reference evidence="5" key="1">
    <citation type="journal article" date="2019" name="Int. J. Syst. Evol. Microbiol.">
        <title>The Global Catalogue of Microorganisms (GCM) 10K type strain sequencing project: providing services to taxonomists for standard genome sequencing and annotation.</title>
        <authorList>
            <consortium name="The Broad Institute Genomics Platform"/>
            <consortium name="The Broad Institute Genome Sequencing Center for Infectious Disease"/>
            <person name="Wu L."/>
            <person name="Ma J."/>
        </authorList>
    </citation>
    <scope>NUCLEOTIDE SEQUENCE [LARGE SCALE GENOMIC DNA]</scope>
    <source>
        <strain evidence="5">CCUG 59778</strain>
    </source>
</reference>
<keyword evidence="5" id="KW-1185">Reference proteome</keyword>
<evidence type="ECO:0000259" key="3">
    <source>
        <dbReference type="Pfam" id="PF00561"/>
    </source>
</evidence>
<dbReference type="GO" id="GO:0004414">
    <property type="term" value="F:homoserine O-acetyltransferase activity"/>
    <property type="evidence" value="ECO:0007669"/>
    <property type="project" value="UniProtKB-EC"/>
</dbReference>
<name>A0ABV8X6S7_9LACT</name>
<dbReference type="SUPFAM" id="SSF53474">
    <property type="entry name" value="alpha/beta-Hydrolases"/>
    <property type="match status" value="1"/>
</dbReference>
<keyword evidence="1 2" id="KW-0808">Transferase</keyword>
<dbReference type="NCBIfam" id="NF001209">
    <property type="entry name" value="PRK00175.1"/>
    <property type="match status" value="1"/>
</dbReference>
<dbReference type="InterPro" id="IPR000073">
    <property type="entry name" value="AB_hydrolase_1"/>
</dbReference>
<comment type="subunit">
    <text evidence="2">Homodimer.</text>
</comment>
<evidence type="ECO:0000313" key="5">
    <source>
        <dbReference type="Proteomes" id="UP001595817"/>
    </source>
</evidence>
<comment type="pathway">
    <text evidence="2">Amino-acid biosynthesis; L-methionine biosynthesis via de novo pathway; O-acetyl-L-homoserine from L-homoserine: step 1/1.</text>
</comment>
<dbReference type="PANTHER" id="PTHR32268">
    <property type="entry name" value="HOMOSERINE O-ACETYLTRANSFERASE"/>
    <property type="match status" value="1"/>
</dbReference>
<feature type="active site" description="Nucleophile" evidence="2">
    <location>
        <position position="137"/>
    </location>
</feature>
<dbReference type="Gene3D" id="3.40.50.1820">
    <property type="entry name" value="alpha/beta hydrolase"/>
    <property type="match status" value="1"/>
</dbReference>
<keyword evidence="2 4" id="KW-0012">Acyltransferase</keyword>
<dbReference type="NCBIfam" id="TIGR01392">
    <property type="entry name" value="homoserO_Ac_trn"/>
    <property type="match status" value="1"/>
</dbReference>
<gene>
    <name evidence="2" type="primary">metXA</name>
    <name evidence="4" type="ORF">ACFOZY_10470</name>
</gene>
<comment type="subcellular location">
    <subcellularLocation>
        <location evidence="2">Cytoplasm</location>
    </subcellularLocation>
</comment>
<feature type="active site" evidence="2">
    <location>
        <position position="321"/>
    </location>
</feature>
<dbReference type="EC" id="2.3.1.31" evidence="2"/>
<dbReference type="InterPro" id="IPR029058">
    <property type="entry name" value="AB_hydrolase_fold"/>
</dbReference>
<dbReference type="Gene3D" id="1.10.1740.110">
    <property type="match status" value="1"/>
</dbReference>
<dbReference type="PANTHER" id="PTHR32268:SF11">
    <property type="entry name" value="HOMOSERINE O-ACETYLTRANSFERASE"/>
    <property type="match status" value="1"/>
</dbReference>
<keyword evidence="2" id="KW-0028">Amino-acid biosynthesis</keyword>
<feature type="domain" description="AB hydrolase-1" evidence="3">
    <location>
        <begin position="35"/>
        <end position="326"/>
    </location>
</feature>
<comment type="function">
    <text evidence="2">Transfers an acetyl group from acetyl-CoA to L-homoserine, forming acetyl-L-homoserine.</text>
</comment>
<comment type="caution">
    <text evidence="4">The sequence shown here is derived from an EMBL/GenBank/DDBJ whole genome shotgun (WGS) entry which is preliminary data.</text>
</comment>